<evidence type="ECO:0000256" key="17">
    <source>
        <dbReference type="PIRSR" id="PIRSR601191-1"/>
    </source>
</evidence>
<dbReference type="EMBL" id="KF806702">
    <property type="protein sequence ID" value="AIT39773.1"/>
    <property type="molecule type" value="Genomic_DNA"/>
</dbReference>
<keyword evidence="16" id="KW-0238">DNA-binding</keyword>
<evidence type="ECO:0000256" key="2">
    <source>
        <dbReference type="ARBA" id="ARBA00006240"/>
    </source>
</evidence>
<evidence type="ECO:0000256" key="10">
    <source>
        <dbReference type="ARBA" id="ARBA00022722"/>
    </source>
</evidence>
<keyword evidence="6 19" id="KW-1048">Host nucleus</keyword>
<dbReference type="PRINTS" id="PR00227">
    <property type="entry name" value="GEMCOATAL1"/>
</dbReference>
<dbReference type="EC" id="3.1.21.-" evidence="19"/>
<dbReference type="GO" id="GO:0003677">
    <property type="term" value="F:DNA binding"/>
    <property type="evidence" value="ECO:0007669"/>
    <property type="project" value="UniProtKB-KW"/>
</dbReference>
<evidence type="ECO:0000256" key="20">
    <source>
        <dbReference type="SAM" id="MobiDB-lite"/>
    </source>
</evidence>
<dbReference type="PRINTS" id="PR00228">
    <property type="entry name" value="GEMCOATCLVL1"/>
</dbReference>
<keyword evidence="8" id="KW-0548">Nucleotidyltransferase</keyword>
<keyword evidence="11 18" id="KW-0479">Metal-binding</keyword>
<evidence type="ECO:0000256" key="7">
    <source>
        <dbReference type="ARBA" id="ARBA00022679"/>
    </source>
</evidence>
<protein>
    <recommendedName>
        <fullName evidence="4 19">Replication-associated protein</fullName>
        <shortName evidence="19">Rep</shortName>
        <ecNumber evidence="19">3.1.21.-</ecNumber>
    </recommendedName>
</protein>
<keyword evidence="10" id="KW-0540">Nuclease</keyword>
<feature type="binding site" evidence="18">
    <location>
        <position position="81"/>
    </location>
    <ligand>
        <name>a divalent metal cation</name>
        <dbReference type="ChEBI" id="CHEBI:60240"/>
    </ligand>
</feature>
<evidence type="ECO:0000313" key="22">
    <source>
        <dbReference type="EMBL" id="AIT39773.1"/>
    </source>
</evidence>
<evidence type="ECO:0000259" key="21">
    <source>
        <dbReference type="PROSITE" id="PS52020"/>
    </source>
</evidence>
<evidence type="ECO:0000256" key="4">
    <source>
        <dbReference type="ARBA" id="ARBA00014531"/>
    </source>
</evidence>
<evidence type="ECO:0000256" key="12">
    <source>
        <dbReference type="ARBA" id="ARBA00022741"/>
    </source>
</evidence>
<dbReference type="InterPro" id="IPR027417">
    <property type="entry name" value="P-loop_NTPase"/>
</dbReference>
<dbReference type="GO" id="GO:0005198">
    <property type="term" value="F:structural molecule activity"/>
    <property type="evidence" value="ECO:0007669"/>
    <property type="project" value="InterPro"/>
</dbReference>
<reference evidence="22" key="1">
    <citation type="submission" date="2013-11" db="EMBL/GenBank/DDBJ databases">
        <title>Detection and Characterization of New mastervirus in Switchgrass.</title>
        <authorList>
            <person name="Agindotan B.O."/>
            <person name="Domier L.L."/>
            <person name="Bradley C.A."/>
        </authorList>
    </citation>
    <scope>NUCLEOTIDE SEQUENCE</scope>
    <source>
        <strain evidence="22">Dewey Blue</strain>
    </source>
</reference>
<name>A0A0A0QUB2_9GEMI</name>
<dbReference type="GO" id="GO:0000166">
    <property type="term" value="F:nucleotide binding"/>
    <property type="evidence" value="ECO:0007669"/>
    <property type="project" value="UniProtKB-KW"/>
</dbReference>
<dbReference type="GO" id="GO:0046872">
    <property type="term" value="F:metal ion binding"/>
    <property type="evidence" value="ECO:0007669"/>
    <property type="project" value="UniProtKB-KW"/>
</dbReference>
<comment type="subcellular location">
    <subcellularLocation>
        <location evidence="1 19">Host nucleus</location>
    </subcellularLocation>
</comment>
<comment type="cofactor">
    <cofactor evidence="18">
        <name>Mg(2+)</name>
        <dbReference type="ChEBI" id="CHEBI:18420"/>
    </cofactor>
    <cofactor evidence="18">
        <name>Mn(2+)</name>
        <dbReference type="ChEBI" id="CHEBI:29035"/>
    </cofactor>
    <text evidence="18">Divalent metal cations, possibly Mg(2+) or Mn(2+).</text>
</comment>
<dbReference type="GO" id="GO:0042025">
    <property type="term" value="C:host cell nucleus"/>
    <property type="evidence" value="ECO:0007669"/>
    <property type="project" value="UniProtKB-SubCell"/>
</dbReference>
<accession>A0A0A0QUB2</accession>
<evidence type="ECO:0000256" key="14">
    <source>
        <dbReference type="ARBA" id="ARBA00022801"/>
    </source>
</evidence>
<evidence type="ECO:0000256" key="8">
    <source>
        <dbReference type="ARBA" id="ARBA00022695"/>
    </source>
</evidence>
<feature type="domain" description="CRESS-DNA virus Rep endonuclease" evidence="21">
    <location>
        <begin position="30"/>
        <end position="133"/>
    </location>
</feature>
<feature type="region of interest" description="Disordered" evidence="20">
    <location>
        <begin position="1"/>
        <end position="24"/>
    </location>
</feature>
<feature type="binding site" evidence="18">
    <location>
        <position position="71"/>
    </location>
    <ligand>
        <name>a divalent metal cation</name>
        <dbReference type="ChEBI" id="CHEBI:60240"/>
    </ligand>
</feature>
<keyword evidence="12" id="KW-0547">Nucleotide-binding</keyword>
<evidence type="ECO:0000256" key="13">
    <source>
        <dbReference type="ARBA" id="ARBA00022759"/>
    </source>
</evidence>
<evidence type="ECO:0000256" key="6">
    <source>
        <dbReference type="ARBA" id="ARBA00022562"/>
    </source>
</evidence>
<evidence type="ECO:0000256" key="1">
    <source>
        <dbReference type="ARBA" id="ARBA00004147"/>
    </source>
</evidence>
<dbReference type="InterPro" id="IPR001191">
    <property type="entry name" value="Gemini_AL1_REP"/>
</dbReference>
<dbReference type="GO" id="GO:0016888">
    <property type="term" value="F:DNA endonuclease activity, producing 5'-phosphomonoesters"/>
    <property type="evidence" value="ECO:0007669"/>
    <property type="project" value="InterPro"/>
</dbReference>
<dbReference type="Pfam" id="PF00799">
    <property type="entry name" value="Gemini_AL1"/>
    <property type="match status" value="1"/>
</dbReference>
<evidence type="ECO:0000256" key="11">
    <source>
        <dbReference type="ARBA" id="ARBA00022723"/>
    </source>
</evidence>
<keyword evidence="13" id="KW-0255">Endonuclease</keyword>
<proteinExistence type="inferred from homology"/>
<evidence type="ECO:0000256" key="16">
    <source>
        <dbReference type="ARBA" id="ARBA00023125"/>
    </source>
</evidence>
<dbReference type="GO" id="GO:0006260">
    <property type="term" value="P:DNA replication"/>
    <property type="evidence" value="ECO:0007669"/>
    <property type="project" value="UniProtKB-KW"/>
</dbReference>
<dbReference type="Gene3D" id="3.40.1310.20">
    <property type="match status" value="1"/>
</dbReference>
<dbReference type="InterPro" id="IPR001301">
    <property type="entry name" value="Gemini_AL1_CLV"/>
</dbReference>
<organism evidence="22">
    <name type="scientific">Switchgrass mosaic-associated virus</name>
    <dbReference type="NCBI Taxonomy" id="2049938"/>
    <lineage>
        <taxon>Viruses</taxon>
        <taxon>Monodnaviria</taxon>
        <taxon>Shotokuvirae</taxon>
        <taxon>Cressdnaviricota</taxon>
        <taxon>Repensiviricetes</taxon>
        <taxon>Geplafuvirales</taxon>
        <taxon>Geminiviridae</taxon>
        <taxon>Mastrevirus</taxon>
        <taxon>Mastrevirus virgati</taxon>
    </lineage>
</organism>
<feature type="active site" description="For DNA cleavage activity" evidence="17">
    <location>
        <position position="119"/>
    </location>
</feature>
<sequence>MSSGPYASFSEDSNEGGPPPEHRERISTFRFDASEIFLTYPRCPVDPMDVGNYLWTMLLTLSPKYVLCTRERHADGSFHLHAFVQLGYNLITANPHHFDYKQYHPNVQPVRSSKSVRDYCLKNPISQYSRGRYTVGRGIRNGNSSRVGESSSDWESKNAKMATIFATATDRASYLGMIKTTFPFEWATKLQAFEYSASKLFPEVEPEYETPNWAVSLRCPEAIADWANHNVFQPNDGTRRKSLYICGPTRTGKTTWARSLGTHNYYNNNIDFTNYRDRAFYNVIDDIPFKFCPCWKSLVGCQKDYIVNPKYGKKKKIAGGIPSIIIVNEDDDWLPKMTAAQRSYFEANCEVHYLYEGDSFFATPDQAAPDL</sequence>
<keyword evidence="9" id="KW-0235">DNA replication</keyword>
<evidence type="ECO:0000256" key="18">
    <source>
        <dbReference type="PIRSR" id="PIRSR601191-2"/>
    </source>
</evidence>
<dbReference type="SUPFAM" id="SSF52540">
    <property type="entry name" value="P-loop containing nucleoside triphosphate hydrolases"/>
    <property type="match status" value="1"/>
</dbReference>
<dbReference type="SUPFAM" id="SSF55464">
    <property type="entry name" value="Origin of replication-binding domain, RBD-like"/>
    <property type="match status" value="1"/>
</dbReference>
<evidence type="ECO:0000256" key="5">
    <source>
        <dbReference type="ARBA" id="ARBA00022491"/>
    </source>
</evidence>
<comment type="subunit">
    <text evidence="3">Homooligomer. Rep binds to repeated DNA motifs (iterons). Forms the O-complex, which is a Rep-DNA complex involved in the initiation of RCR. Part of the C- and V-complexes which are RepA-Rep-DNA complexes involved in the c-sense and v-sense transcription.</text>
</comment>
<keyword evidence="15" id="KW-0190">Covalent protein-DNA linkage</keyword>
<evidence type="ECO:0000256" key="3">
    <source>
        <dbReference type="ARBA" id="ARBA00011488"/>
    </source>
</evidence>
<keyword evidence="7" id="KW-0808">Transferase</keyword>
<dbReference type="PROSITE" id="PS52020">
    <property type="entry name" value="CRESS_DNA_REP"/>
    <property type="match status" value="1"/>
</dbReference>
<evidence type="ECO:0000256" key="9">
    <source>
        <dbReference type="ARBA" id="ARBA00022705"/>
    </source>
</evidence>
<dbReference type="GO" id="GO:0016779">
    <property type="term" value="F:nucleotidyltransferase activity"/>
    <property type="evidence" value="ECO:0007669"/>
    <property type="project" value="UniProtKB-KW"/>
</dbReference>
<keyword evidence="14 19" id="KW-0378">Hydrolase</keyword>
<dbReference type="InterPro" id="IPR022692">
    <property type="entry name" value="Gemini_AL1_REP_central"/>
</dbReference>
<feature type="binding site" evidence="18">
    <location>
        <position position="79"/>
    </location>
    <ligand>
        <name>a divalent metal cation</name>
        <dbReference type="ChEBI" id="CHEBI:60240"/>
    </ligand>
</feature>
<dbReference type="Pfam" id="PF08283">
    <property type="entry name" value="Gemini_AL1_M"/>
    <property type="match status" value="1"/>
</dbReference>
<comment type="similarity">
    <text evidence="2 19">Belongs to the geminiviridae Rep protein family.</text>
</comment>
<keyword evidence="5" id="KW-0678">Repressor</keyword>
<evidence type="ECO:0000256" key="19">
    <source>
        <dbReference type="RuleBase" id="RU361249"/>
    </source>
</evidence>
<evidence type="ECO:0000256" key="15">
    <source>
        <dbReference type="ARBA" id="ARBA00023124"/>
    </source>
</evidence>
<dbReference type="InterPro" id="IPR049912">
    <property type="entry name" value="CRESS_DNA_REP"/>
</dbReference>